<protein>
    <recommendedName>
        <fullName evidence="4">Two pore domain potassium channel family protein</fullName>
    </recommendedName>
</protein>
<accession>A0ABT1C067</accession>
<sequence>MTLEQIIGTALVLLFLSDIFLTVLYARAGTGLLAPSWNRAIWTLLRAVAALSGGRRGTILSLAGPLIVVFLIGFWALGLTVGAALVIHPELGTAIRPSSGQASSDFVTALFVAGSSLSIVGGSDYAPHTAGTRMLFLVNSLIGGSVLTLVLSFLVQVYSALRERNALALMIDLTTDGTGDAAQMLARLMPSGECGNASSELGNLARSLAATKEAHHFYPLLFYFSFEEPRYSLARFSFVLLDLVTLIETTLDRSRYVALINSAAVTSLRQGAFLLIETLDRIAPTADEGLTSAVEHERDRQSYIAATHTLAGAGIAVRQDGFELYIAARQMWEPLALRVGAVLGYPIHDIDRRRHEVGQANAFRTASN</sequence>
<dbReference type="Proteomes" id="UP001205906">
    <property type="component" value="Unassembled WGS sequence"/>
</dbReference>
<evidence type="ECO:0008006" key="4">
    <source>
        <dbReference type="Google" id="ProtNLM"/>
    </source>
</evidence>
<feature type="transmembrane region" description="Helical" evidence="1">
    <location>
        <begin position="62"/>
        <end position="86"/>
    </location>
</feature>
<feature type="transmembrane region" description="Helical" evidence="1">
    <location>
        <begin position="6"/>
        <end position="26"/>
    </location>
</feature>
<organism evidence="2 3">
    <name type="scientific">Mesorhizobium liriopis</name>
    <dbReference type="NCBI Taxonomy" id="2953882"/>
    <lineage>
        <taxon>Bacteria</taxon>
        <taxon>Pseudomonadati</taxon>
        <taxon>Pseudomonadota</taxon>
        <taxon>Alphaproteobacteria</taxon>
        <taxon>Hyphomicrobiales</taxon>
        <taxon>Phyllobacteriaceae</taxon>
        <taxon>Mesorhizobium</taxon>
    </lineage>
</organism>
<name>A0ABT1C067_9HYPH</name>
<evidence type="ECO:0000313" key="3">
    <source>
        <dbReference type="Proteomes" id="UP001205906"/>
    </source>
</evidence>
<keyword evidence="3" id="KW-1185">Reference proteome</keyword>
<dbReference type="RefSeq" id="WP_252815046.1">
    <property type="nucleotide sequence ID" value="NZ_JAMXQS010000001.1"/>
</dbReference>
<keyword evidence="1" id="KW-0812">Transmembrane</keyword>
<keyword evidence="1" id="KW-0472">Membrane</keyword>
<dbReference type="SUPFAM" id="SSF81324">
    <property type="entry name" value="Voltage-gated potassium channels"/>
    <property type="match status" value="1"/>
</dbReference>
<reference evidence="2 3" key="1">
    <citation type="submission" date="2022-06" db="EMBL/GenBank/DDBJ databases">
        <title>Mesorhizobium sp. strain RP14 Genome sequencing and assembly.</title>
        <authorList>
            <person name="Kim I."/>
        </authorList>
    </citation>
    <scope>NUCLEOTIDE SEQUENCE [LARGE SCALE GENOMIC DNA]</scope>
    <source>
        <strain evidence="3">RP14(2022)</strain>
    </source>
</reference>
<proteinExistence type="predicted"/>
<gene>
    <name evidence="2" type="ORF">NGM99_00265</name>
</gene>
<dbReference type="EMBL" id="JAMXQS010000001">
    <property type="protein sequence ID" value="MCO6048222.1"/>
    <property type="molecule type" value="Genomic_DNA"/>
</dbReference>
<feature type="transmembrane region" description="Helical" evidence="1">
    <location>
        <begin position="135"/>
        <end position="155"/>
    </location>
</feature>
<dbReference type="Gene3D" id="1.10.287.70">
    <property type="match status" value="1"/>
</dbReference>
<evidence type="ECO:0000313" key="2">
    <source>
        <dbReference type="EMBL" id="MCO6048222.1"/>
    </source>
</evidence>
<keyword evidence="1" id="KW-1133">Transmembrane helix</keyword>
<comment type="caution">
    <text evidence="2">The sequence shown here is derived from an EMBL/GenBank/DDBJ whole genome shotgun (WGS) entry which is preliminary data.</text>
</comment>
<evidence type="ECO:0000256" key="1">
    <source>
        <dbReference type="SAM" id="Phobius"/>
    </source>
</evidence>